<sequence>MTQNAPPRRYDGLQAFMTELEKRGRLIRVSRPVSLVHEITEIHRRVLAEGGPALLFERPVRSDGAVSEIPLLANLFGTRERIELGYGIPGGKIGDLADLLAELREPRPPASLRDALKKLPVLRSAMALGCRRVSHAECQDIVFEGEAVDLNRLPIQWCWPGEPAPLITWGLVVTASPCDPKDVNVGVYRLQALDRRRLITRWLAHRGAAKHFRQWQAVGRHMPMAVVIGADPQTILAAVMPLPETMSELSFAGVLRGKRSRVVRALTQPLDIPATAEIVLEGTVSIAETALEGPYGDHTGYYNSVEPFPVMHLSAMTMRQNPVYLSTFTGRPPDEPSVLGEAMNALFLPLVKRQFPEIVDLYLPPEACSYRAIVVSLDKRYPGQARRIMLGLWSMLPQFSYTKLIIVVDADVDVRNWSDVIWALSTRFDASRDLVVVDNTPIDYLDFASPKPGLGGKLGLDATNKLGAETDREWGRVLQMTSEVSARVDAIWRELGVGSLKTREGEP</sequence>
<evidence type="ECO:0000259" key="1">
    <source>
        <dbReference type="Pfam" id="PF01977"/>
    </source>
</evidence>
<gene>
    <name evidence="4" type="ORF">HV823_25250</name>
</gene>
<organism evidence="4 5">
    <name type="scientific">Mycoplana rhizolycopersici</name>
    <dbReference type="NCBI Taxonomy" id="2746702"/>
    <lineage>
        <taxon>Bacteria</taxon>
        <taxon>Pseudomonadati</taxon>
        <taxon>Pseudomonadota</taxon>
        <taxon>Alphaproteobacteria</taxon>
        <taxon>Hyphomicrobiales</taxon>
        <taxon>Rhizobiaceae</taxon>
        <taxon>Mycoplana</taxon>
    </lineage>
</organism>
<dbReference type="Gene3D" id="1.20.5.570">
    <property type="entry name" value="Single helix bin"/>
    <property type="match status" value="1"/>
</dbReference>
<dbReference type="InterPro" id="IPR002830">
    <property type="entry name" value="UbiD"/>
</dbReference>
<keyword evidence="5" id="KW-1185">Reference proteome</keyword>
<dbReference type="PANTHER" id="PTHR30108:SF17">
    <property type="entry name" value="FERULIC ACID DECARBOXYLASE 1"/>
    <property type="match status" value="1"/>
</dbReference>
<dbReference type="Pfam" id="PF20696">
    <property type="entry name" value="UbiD_C"/>
    <property type="match status" value="1"/>
</dbReference>
<evidence type="ECO:0000313" key="4">
    <source>
        <dbReference type="EMBL" id="NVP58543.1"/>
    </source>
</evidence>
<feature type="domain" description="3-octaprenyl-4-hydroxybenzoate carboxy-lyase-like N-terminal" evidence="2">
    <location>
        <begin position="19"/>
        <end position="90"/>
    </location>
</feature>
<comment type="caution">
    <text evidence="4">The sequence shown here is derived from an EMBL/GenBank/DDBJ whole genome shotgun (WGS) entry which is preliminary data.</text>
</comment>
<accession>A0ABX2QMU5</accession>
<reference evidence="4 5" key="1">
    <citation type="submission" date="2020-06" db="EMBL/GenBank/DDBJ databases">
        <title>Rhizobium sp.nov. isolated from the tomato plant.</title>
        <authorList>
            <person name="Thin K.K."/>
            <person name="Zhang X."/>
            <person name="He S."/>
        </authorList>
    </citation>
    <scope>NUCLEOTIDE SEQUENCE [LARGE SCALE GENOMIC DNA]</scope>
    <source>
        <strain evidence="4 5">DBTS2</strain>
    </source>
</reference>
<proteinExistence type="predicted"/>
<dbReference type="Gene3D" id="3.40.1670.10">
    <property type="entry name" value="UbiD C-terminal domain-like"/>
    <property type="match status" value="1"/>
</dbReference>
<dbReference type="InterPro" id="IPR049381">
    <property type="entry name" value="UbiD-like_C"/>
</dbReference>
<dbReference type="SUPFAM" id="SSF143968">
    <property type="entry name" value="UbiD C-terminal domain-like"/>
    <property type="match status" value="1"/>
</dbReference>
<feature type="domain" description="3-octaprenyl-4-hydroxybenzoate carboxy-lyase-like Rift-related" evidence="1">
    <location>
        <begin position="133"/>
        <end position="332"/>
    </location>
</feature>
<dbReference type="InterPro" id="IPR048304">
    <property type="entry name" value="UbiD_Rift_dom"/>
</dbReference>
<dbReference type="SUPFAM" id="SSF50475">
    <property type="entry name" value="FMN-binding split barrel"/>
    <property type="match status" value="1"/>
</dbReference>
<dbReference type="PANTHER" id="PTHR30108">
    <property type="entry name" value="3-OCTAPRENYL-4-HYDROXYBENZOATE CARBOXY-LYASE-RELATED"/>
    <property type="match status" value="1"/>
</dbReference>
<name>A0ABX2QMU5_9HYPH</name>
<dbReference type="Pfam" id="PF20695">
    <property type="entry name" value="UbiD_N"/>
    <property type="match status" value="1"/>
</dbReference>
<feature type="domain" description="3-octaprenyl-4-hydroxybenzoate carboxy-lyase-like C-terminal" evidence="3">
    <location>
        <begin position="338"/>
        <end position="462"/>
    </location>
</feature>
<evidence type="ECO:0000259" key="3">
    <source>
        <dbReference type="Pfam" id="PF20696"/>
    </source>
</evidence>
<dbReference type="EMBL" id="JABXYK010000028">
    <property type="protein sequence ID" value="NVP58543.1"/>
    <property type="molecule type" value="Genomic_DNA"/>
</dbReference>
<dbReference type="NCBIfam" id="TIGR00148">
    <property type="entry name" value="UbiD family decarboxylase"/>
    <property type="match status" value="1"/>
</dbReference>
<dbReference type="RefSeq" id="WP_176952440.1">
    <property type="nucleotide sequence ID" value="NZ_JABXYK010000028.1"/>
</dbReference>
<evidence type="ECO:0000313" key="5">
    <source>
        <dbReference type="Proteomes" id="UP000659172"/>
    </source>
</evidence>
<protein>
    <submittedName>
        <fullName evidence="4">UbiD family decarboxylase</fullName>
    </submittedName>
</protein>
<dbReference type="Pfam" id="PF01977">
    <property type="entry name" value="UbiD"/>
    <property type="match status" value="1"/>
</dbReference>
<evidence type="ECO:0000259" key="2">
    <source>
        <dbReference type="Pfam" id="PF20695"/>
    </source>
</evidence>
<dbReference type="Proteomes" id="UP000659172">
    <property type="component" value="Unassembled WGS sequence"/>
</dbReference>
<dbReference type="InterPro" id="IPR049383">
    <property type="entry name" value="UbiD-like_N"/>
</dbReference>